<reference evidence="2 3" key="1">
    <citation type="submission" date="2015-11" db="EMBL/GenBank/DDBJ databases">
        <title>Butyribacter intestini gen. nov., sp. nov., a butyric acid-producing bacterium of the family Lachnospiraceae isolated from the human faeces.</title>
        <authorList>
            <person name="Zou Y."/>
            <person name="Xue W."/>
            <person name="Luo G."/>
            <person name="Lv M."/>
        </authorList>
    </citation>
    <scope>NUCLEOTIDE SEQUENCE [LARGE SCALE GENOMIC DNA]</scope>
    <source>
        <strain evidence="2 3">ACET-33324</strain>
    </source>
</reference>
<evidence type="ECO:0000313" key="2">
    <source>
        <dbReference type="EMBL" id="KSV60724.1"/>
    </source>
</evidence>
<evidence type="ECO:0000259" key="1">
    <source>
        <dbReference type="Pfam" id="PF18813"/>
    </source>
</evidence>
<dbReference type="Proteomes" id="UP000054874">
    <property type="component" value="Unassembled WGS sequence"/>
</dbReference>
<dbReference type="OrthoDB" id="2053316at2"/>
<feature type="domain" description="Phage-Barnase-EndoU-ColicinE5/D-RelE like nuclease 4" evidence="1">
    <location>
        <begin position="15"/>
        <end position="88"/>
    </location>
</feature>
<sequence>MGNKQQKLKNAIRVITTAAKDYSKTLDGHNYIFIYKNRNTNQIEYFESIFLARNFQHLTGIEFIDNQGNLLQNLTQFYQKCVSSTLNYVPSSCLLEDIRNLADVTYQILAIFSKPATKTAPIYKNVRYVAKGIKLNHLTFPDDLSALISLENYTEK</sequence>
<organism evidence="2 3">
    <name type="scientific">Acetivibrio ethanolgignens</name>
    <dbReference type="NCBI Taxonomy" id="290052"/>
    <lineage>
        <taxon>Bacteria</taxon>
        <taxon>Bacillati</taxon>
        <taxon>Bacillota</taxon>
        <taxon>Clostridia</taxon>
        <taxon>Eubacteriales</taxon>
        <taxon>Oscillospiraceae</taxon>
        <taxon>Acetivibrio</taxon>
    </lineage>
</organism>
<dbReference type="RefSeq" id="WP_058351203.1">
    <property type="nucleotide sequence ID" value="NZ_CABMMD010000001.1"/>
</dbReference>
<dbReference type="EMBL" id="LNAM01000001">
    <property type="protein sequence ID" value="KSV60724.1"/>
    <property type="molecule type" value="Genomic_DNA"/>
</dbReference>
<accession>A0A0V8QJJ7</accession>
<dbReference type="Pfam" id="PF18813">
    <property type="entry name" value="PBECR4"/>
    <property type="match status" value="1"/>
</dbReference>
<evidence type="ECO:0000313" key="3">
    <source>
        <dbReference type="Proteomes" id="UP000054874"/>
    </source>
</evidence>
<dbReference type="InterPro" id="IPR041420">
    <property type="entry name" value="PBECR4"/>
</dbReference>
<keyword evidence="3" id="KW-1185">Reference proteome</keyword>
<dbReference type="AlphaFoldDB" id="A0A0V8QJJ7"/>
<protein>
    <recommendedName>
        <fullName evidence="1">Phage-Barnase-EndoU-ColicinE5/D-RelE like nuclease 4 domain-containing protein</fullName>
    </recommendedName>
</protein>
<gene>
    <name evidence="2" type="ORF">ASU35_00720</name>
</gene>
<comment type="caution">
    <text evidence="2">The sequence shown here is derived from an EMBL/GenBank/DDBJ whole genome shotgun (WGS) entry which is preliminary data.</text>
</comment>
<name>A0A0V8QJJ7_9FIRM</name>
<proteinExistence type="predicted"/>